<reference evidence="2" key="1">
    <citation type="submission" date="2019-06" db="EMBL/GenBank/DDBJ databases">
        <authorList>
            <consortium name="Wellcome Sanger Institute Data Sharing"/>
        </authorList>
    </citation>
    <scope>NUCLEOTIDE SEQUENCE [LARGE SCALE GENOMIC DNA]</scope>
</reference>
<dbReference type="Gene3D" id="2.60.40.10">
    <property type="entry name" value="Immunoglobulins"/>
    <property type="match status" value="1"/>
</dbReference>
<feature type="signal peptide" evidence="1">
    <location>
        <begin position="1"/>
        <end position="26"/>
    </location>
</feature>
<evidence type="ECO:0000313" key="2">
    <source>
        <dbReference type="Ensembl" id="ENSSORP00005007160.1"/>
    </source>
</evidence>
<proteinExistence type="predicted"/>
<dbReference type="InParanoid" id="A0A672YRI3"/>
<dbReference type="InterPro" id="IPR013783">
    <property type="entry name" value="Ig-like_fold"/>
</dbReference>
<dbReference type="SUPFAM" id="SSF48726">
    <property type="entry name" value="Immunoglobulin"/>
    <property type="match status" value="1"/>
</dbReference>
<evidence type="ECO:0000313" key="3">
    <source>
        <dbReference type="Proteomes" id="UP000472271"/>
    </source>
</evidence>
<dbReference type="Ensembl" id="ENSSORT00005007426.1">
    <property type="protein sequence ID" value="ENSSORP00005007160.1"/>
    <property type="gene ID" value="ENSSORG00005004104.1"/>
</dbReference>
<organism evidence="2 3">
    <name type="scientific">Sphaeramia orbicularis</name>
    <name type="common">orbiculate cardinalfish</name>
    <dbReference type="NCBI Taxonomy" id="375764"/>
    <lineage>
        <taxon>Eukaryota</taxon>
        <taxon>Metazoa</taxon>
        <taxon>Chordata</taxon>
        <taxon>Craniata</taxon>
        <taxon>Vertebrata</taxon>
        <taxon>Euteleostomi</taxon>
        <taxon>Actinopterygii</taxon>
        <taxon>Neopterygii</taxon>
        <taxon>Teleostei</taxon>
        <taxon>Neoteleostei</taxon>
        <taxon>Acanthomorphata</taxon>
        <taxon>Gobiaria</taxon>
        <taxon>Kurtiformes</taxon>
        <taxon>Apogonoidei</taxon>
        <taxon>Apogonidae</taxon>
        <taxon>Apogoninae</taxon>
        <taxon>Sphaeramia</taxon>
    </lineage>
</organism>
<keyword evidence="3" id="KW-1185">Reference proteome</keyword>
<accession>A0A672YRI3</accession>
<reference evidence="2" key="3">
    <citation type="submission" date="2025-09" db="UniProtKB">
        <authorList>
            <consortium name="Ensembl"/>
        </authorList>
    </citation>
    <scope>IDENTIFICATION</scope>
</reference>
<dbReference type="AlphaFoldDB" id="A0A672YRI3"/>
<protein>
    <submittedName>
        <fullName evidence="2">Uncharacterized LOC115427904</fullName>
    </submittedName>
</protein>
<reference evidence="2" key="2">
    <citation type="submission" date="2025-08" db="UniProtKB">
        <authorList>
            <consortium name="Ensembl"/>
        </authorList>
    </citation>
    <scope>IDENTIFICATION</scope>
</reference>
<keyword evidence="1" id="KW-0732">Signal</keyword>
<gene>
    <name evidence="2" type="primary">igldcp</name>
</gene>
<name>A0A672YRI3_9TELE</name>
<dbReference type="InterPro" id="IPR036179">
    <property type="entry name" value="Ig-like_dom_sf"/>
</dbReference>
<sequence length="278" mass="31065">MDTRTTPHRGFLLHFHLFLFVGLVDSSPLLSITSKVGLQAKLPCSWKSRLDEAPPVCHVQWRSTADTVFEQQGALRWEAAELAGRAEVPEGPLGSGDCSLIIKDVQIADAGRYESYMVVDGAQSRKTRVFIQSVKLLVYDHKLFASKHPGEDLVLNLHTPHSMRVVYQGRNSSDWSTLWIRGDAADQRLQKHPLKEELTVKGLKRGDEGTYKVLDENGLAISAVELSVEDRSTALKFTQSVENENLTGEKDLSVGHLVQTHRCVFLCAFLHSTVLKMF</sequence>
<dbReference type="Proteomes" id="UP000472271">
    <property type="component" value="Chromosome 11"/>
</dbReference>
<feature type="chain" id="PRO_5025484941" evidence="1">
    <location>
        <begin position="27"/>
        <end position="278"/>
    </location>
</feature>
<evidence type="ECO:0000256" key="1">
    <source>
        <dbReference type="SAM" id="SignalP"/>
    </source>
</evidence>